<dbReference type="RefSeq" id="WP_203918230.1">
    <property type="nucleotide sequence ID" value="NZ_BONZ01000027.1"/>
</dbReference>
<proteinExistence type="predicted"/>
<gene>
    <name evidence="2" type="ORF">Raf01_27390</name>
</gene>
<organism evidence="2 3">
    <name type="scientific">Rugosimonospora africana</name>
    <dbReference type="NCBI Taxonomy" id="556532"/>
    <lineage>
        <taxon>Bacteria</taxon>
        <taxon>Bacillati</taxon>
        <taxon>Actinomycetota</taxon>
        <taxon>Actinomycetes</taxon>
        <taxon>Micromonosporales</taxon>
        <taxon>Micromonosporaceae</taxon>
        <taxon>Rugosimonospora</taxon>
    </lineage>
</organism>
<reference evidence="2" key="1">
    <citation type="submission" date="2021-01" db="EMBL/GenBank/DDBJ databases">
        <title>Whole genome shotgun sequence of Rugosimonospora africana NBRC 104875.</title>
        <authorList>
            <person name="Komaki H."/>
            <person name="Tamura T."/>
        </authorList>
    </citation>
    <scope>NUCLEOTIDE SEQUENCE</scope>
    <source>
        <strain evidence="2">NBRC 104875</strain>
    </source>
</reference>
<protein>
    <submittedName>
        <fullName evidence="2">Uncharacterized protein</fullName>
    </submittedName>
</protein>
<keyword evidence="1" id="KW-0812">Transmembrane</keyword>
<evidence type="ECO:0000313" key="2">
    <source>
        <dbReference type="EMBL" id="GIH14567.1"/>
    </source>
</evidence>
<keyword evidence="1" id="KW-0472">Membrane</keyword>
<evidence type="ECO:0000313" key="3">
    <source>
        <dbReference type="Proteomes" id="UP000642748"/>
    </source>
</evidence>
<accession>A0A8J3QQP6</accession>
<comment type="caution">
    <text evidence="2">The sequence shown here is derived from an EMBL/GenBank/DDBJ whole genome shotgun (WGS) entry which is preliminary data.</text>
</comment>
<dbReference type="AlphaFoldDB" id="A0A8J3QQP6"/>
<dbReference type="EMBL" id="BONZ01000027">
    <property type="protein sequence ID" value="GIH14567.1"/>
    <property type="molecule type" value="Genomic_DNA"/>
</dbReference>
<evidence type="ECO:0000256" key="1">
    <source>
        <dbReference type="SAM" id="Phobius"/>
    </source>
</evidence>
<sequence length="49" mass="5374">MLGCLIMLLVLFAAIAVIGLAIKGAIWLFVVGLLLFLITGGVTWLRRRF</sequence>
<dbReference type="Proteomes" id="UP000642748">
    <property type="component" value="Unassembled WGS sequence"/>
</dbReference>
<feature type="transmembrane region" description="Helical" evidence="1">
    <location>
        <begin position="26"/>
        <end position="45"/>
    </location>
</feature>
<keyword evidence="3" id="KW-1185">Reference proteome</keyword>
<name>A0A8J3QQP6_9ACTN</name>
<keyword evidence="1" id="KW-1133">Transmembrane helix</keyword>